<name>A0A9W8APU4_9FUNG</name>
<sequence length="446" mass="51717">ATSLSIKNLRTDYQKSKQLAVDSSRFTDSTPWNTKMEGFDEKSAKDLTRVFTHWLKAAREGKDGEENYDAYNKAFWGAREILDLFTNVRSKAASENGKPFTYHIALSGRAEDSSYLMTSLESAKESLKSKHRLPGLLKSSKRKREETLIRNEILDLEKRLGAAQSKSQLQKKFSELLKILEKLDKKSYTQLKGLVEDPEIPADEGNKMLQDFRKEWEMGVEKYDPRKISDPLQELKYEGLEDEELFIYFPLLHARRHGSPHYVAQLLSLIKSTLIDNRNPVNQENTDPSSNVAVDDTLFYDVIIPHVLLAYVHDEGIDKAKEFVRLTEEESYRLYDTDIRRAWPGRYEKFVDHIEGYKSSDTASGRMPVLRESANGERRYEFRFQMITPPIPDSQTIKELPSAYRHIHKLVYHDHRPEPQLTLKLARTDYIELSKLAHELQNEGVK</sequence>
<dbReference type="EMBL" id="JANBPY010002311">
    <property type="protein sequence ID" value="KAJ1955543.1"/>
    <property type="molecule type" value="Genomic_DNA"/>
</dbReference>
<accession>A0A9W8APU4</accession>
<evidence type="ECO:0000313" key="1">
    <source>
        <dbReference type="EMBL" id="KAJ1955543.1"/>
    </source>
</evidence>
<dbReference type="Proteomes" id="UP001150925">
    <property type="component" value="Unassembled WGS sequence"/>
</dbReference>
<protein>
    <submittedName>
        <fullName evidence="1">Uncharacterized protein</fullName>
    </submittedName>
</protein>
<evidence type="ECO:0000313" key="2">
    <source>
        <dbReference type="Proteomes" id="UP001150925"/>
    </source>
</evidence>
<keyword evidence="2" id="KW-1185">Reference proteome</keyword>
<proteinExistence type="predicted"/>
<feature type="non-terminal residue" evidence="1">
    <location>
        <position position="446"/>
    </location>
</feature>
<organism evidence="1 2">
    <name type="scientific">Dispira parvispora</name>
    <dbReference type="NCBI Taxonomy" id="1520584"/>
    <lineage>
        <taxon>Eukaryota</taxon>
        <taxon>Fungi</taxon>
        <taxon>Fungi incertae sedis</taxon>
        <taxon>Zoopagomycota</taxon>
        <taxon>Kickxellomycotina</taxon>
        <taxon>Dimargaritomycetes</taxon>
        <taxon>Dimargaritales</taxon>
        <taxon>Dimargaritaceae</taxon>
        <taxon>Dispira</taxon>
    </lineage>
</organism>
<comment type="caution">
    <text evidence="1">The sequence shown here is derived from an EMBL/GenBank/DDBJ whole genome shotgun (WGS) entry which is preliminary data.</text>
</comment>
<reference evidence="1" key="1">
    <citation type="submission" date="2022-07" db="EMBL/GenBank/DDBJ databases">
        <title>Phylogenomic reconstructions and comparative analyses of Kickxellomycotina fungi.</title>
        <authorList>
            <person name="Reynolds N.K."/>
            <person name="Stajich J.E."/>
            <person name="Barry K."/>
            <person name="Grigoriev I.V."/>
            <person name="Crous P."/>
            <person name="Smith M.E."/>
        </authorList>
    </citation>
    <scope>NUCLEOTIDE SEQUENCE</scope>
    <source>
        <strain evidence="1">RSA 1196</strain>
    </source>
</reference>
<gene>
    <name evidence="1" type="ORF">IWQ62_005507</name>
</gene>
<dbReference type="AlphaFoldDB" id="A0A9W8APU4"/>